<protein>
    <submittedName>
        <fullName evidence="2">Uncharacterized protein</fullName>
    </submittedName>
</protein>
<organism evidence="2 3">
    <name type="scientific">Apophysomyces ossiformis</name>
    <dbReference type="NCBI Taxonomy" id="679940"/>
    <lineage>
        <taxon>Eukaryota</taxon>
        <taxon>Fungi</taxon>
        <taxon>Fungi incertae sedis</taxon>
        <taxon>Mucoromycota</taxon>
        <taxon>Mucoromycotina</taxon>
        <taxon>Mucoromycetes</taxon>
        <taxon>Mucorales</taxon>
        <taxon>Mucorineae</taxon>
        <taxon>Mucoraceae</taxon>
        <taxon>Apophysomyces</taxon>
    </lineage>
</organism>
<evidence type="ECO:0000313" key="3">
    <source>
        <dbReference type="Proteomes" id="UP000605846"/>
    </source>
</evidence>
<feature type="compositionally biased region" description="Polar residues" evidence="1">
    <location>
        <begin position="1"/>
        <end position="12"/>
    </location>
</feature>
<comment type="caution">
    <text evidence="2">The sequence shown here is derived from an EMBL/GenBank/DDBJ whole genome shotgun (WGS) entry which is preliminary data.</text>
</comment>
<sequence length="80" mass="8713">MSAPTTSAQTPDNVPVEQENPTIIQIFQAETEDMVMSNADTLSEDIAAQEDDTLNEVLENIASATRGKLYTLVPKDLLAF</sequence>
<dbReference type="Proteomes" id="UP000605846">
    <property type="component" value="Unassembled WGS sequence"/>
</dbReference>
<feature type="region of interest" description="Disordered" evidence="1">
    <location>
        <begin position="1"/>
        <end position="20"/>
    </location>
</feature>
<evidence type="ECO:0000313" key="2">
    <source>
        <dbReference type="EMBL" id="KAF7721386.1"/>
    </source>
</evidence>
<gene>
    <name evidence="2" type="ORF">EC973_004807</name>
</gene>
<proteinExistence type="predicted"/>
<name>A0A8H7BKX7_9FUNG</name>
<dbReference type="AlphaFoldDB" id="A0A8H7BKX7"/>
<evidence type="ECO:0000256" key="1">
    <source>
        <dbReference type="SAM" id="MobiDB-lite"/>
    </source>
</evidence>
<keyword evidence="3" id="KW-1185">Reference proteome</keyword>
<dbReference type="EMBL" id="JABAYA010000271">
    <property type="protein sequence ID" value="KAF7721386.1"/>
    <property type="molecule type" value="Genomic_DNA"/>
</dbReference>
<reference evidence="2" key="1">
    <citation type="submission" date="2020-01" db="EMBL/GenBank/DDBJ databases">
        <title>Genome Sequencing of Three Apophysomyces-Like Fungal Strains Confirms a Novel Fungal Genus in the Mucoromycota with divergent Burkholderia-like Endosymbiotic Bacteria.</title>
        <authorList>
            <person name="Stajich J.E."/>
            <person name="Macias A.M."/>
            <person name="Carter-House D."/>
            <person name="Lovett B."/>
            <person name="Kasson L.R."/>
            <person name="Berry K."/>
            <person name="Grigoriev I."/>
            <person name="Chang Y."/>
            <person name="Spatafora J."/>
            <person name="Kasson M.T."/>
        </authorList>
    </citation>
    <scope>NUCLEOTIDE SEQUENCE</scope>
    <source>
        <strain evidence="2">NRRL A-21654</strain>
    </source>
</reference>
<accession>A0A8H7BKX7</accession>